<dbReference type="AlphaFoldDB" id="A0A2S7YJB8"/>
<dbReference type="PANTHER" id="PTHR43766:SF1">
    <property type="entry name" value="TRYPTOPHAN--TRNA LIGASE, MITOCHONDRIAL"/>
    <property type="match status" value="1"/>
</dbReference>
<evidence type="ECO:0000256" key="1">
    <source>
        <dbReference type="ARBA" id="ARBA00004305"/>
    </source>
</evidence>
<dbReference type="InterPro" id="IPR050203">
    <property type="entry name" value="Trp-tRNA_synthetase"/>
</dbReference>
<dbReference type="GO" id="GO:0004830">
    <property type="term" value="F:tryptophan-tRNA ligase activity"/>
    <property type="evidence" value="ECO:0007669"/>
    <property type="project" value="UniProtKB-EC"/>
</dbReference>
<dbReference type="EC" id="6.1.1.2" evidence="3"/>
<comment type="subcellular location">
    <subcellularLocation>
        <location evidence="1">Mitochondrion matrix</location>
    </subcellularLocation>
</comment>
<proteinExistence type="inferred from homology"/>
<evidence type="ECO:0000256" key="7">
    <source>
        <dbReference type="ARBA" id="ARBA00022917"/>
    </source>
</evidence>
<evidence type="ECO:0000256" key="11">
    <source>
        <dbReference type="RuleBase" id="RU363036"/>
    </source>
</evidence>
<keyword evidence="8 11" id="KW-0030">Aminoacyl-tRNA synthetase</keyword>
<dbReference type="InterPro" id="IPR002305">
    <property type="entry name" value="aa-tRNA-synth_Ic"/>
</dbReference>
<dbReference type="FunFam" id="3.40.50.620:FF:000082">
    <property type="entry name" value="MSW1p Mitochondrial tryptophanyl-tRNA synthetase"/>
    <property type="match status" value="1"/>
</dbReference>
<evidence type="ECO:0000313" key="12">
    <source>
        <dbReference type="EMBL" id="PQK16093.1"/>
    </source>
</evidence>
<evidence type="ECO:0000256" key="2">
    <source>
        <dbReference type="ARBA" id="ARBA00005594"/>
    </source>
</evidence>
<dbReference type="GO" id="GO:0070183">
    <property type="term" value="P:mitochondrial tryptophanyl-tRNA aminoacylation"/>
    <property type="evidence" value="ECO:0007669"/>
    <property type="project" value="EnsemblFungi"/>
</dbReference>
<evidence type="ECO:0000256" key="9">
    <source>
        <dbReference type="ARBA" id="ARBA00030268"/>
    </source>
</evidence>
<dbReference type="InterPro" id="IPR014729">
    <property type="entry name" value="Rossmann-like_a/b/a_fold"/>
</dbReference>
<dbReference type="FunFam" id="1.10.240.10:FF:000002">
    <property type="entry name" value="Tryptophan--tRNA ligase"/>
    <property type="match status" value="1"/>
</dbReference>
<evidence type="ECO:0000256" key="5">
    <source>
        <dbReference type="ARBA" id="ARBA00022741"/>
    </source>
</evidence>
<dbReference type="GO" id="GO:0005524">
    <property type="term" value="F:ATP binding"/>
    <property type="evidence" value="ECO:0007669"/>
    <property type="project" value="UniProtKB-KW"/>
</dbReference>
<evidence type="ECO:0000256" key="6">
    <source>
        <dbReference type="ARBA" id="ARBA00022840"/>
    </source>
</evidence>
<dbReference type="CDD" id="cd00806">
    <property type="entry name" value="TrpRS_core"/>
    <property type="match status" value="1"/>
</dbReference>
<comment type="similarity">
    <text evidence="2 11">Belongs to the class-I aminoacyl-tRNA synthetase family.</text>
</comment>
<sequence>MSSYMHQVKKLKLLRCLLQSCIGPYRGKGYHPPAIVFRQTSAMQRYLSTQSLQPRVIFSGIQPTGVPHLGNYVGALQQWVQRQHEEPASTRLLYSIVDLHAITTPQKPDILRKAKREALASLLAIGIDPSKCTLFYQSDVSGHSELMWILSCTASVGYLSRMTQWKSKLKLTQSSHLGDGRVGNKLKLGLFSYPVLQAADILVHRATHVPVGHDQQQHIEFARECVTNFNHAYGPHLVYPDIIISPVRRVMSLTEPSSKMSKSHPLERSRILLTDNADTIHAKVSSALTDSLPGISYDAESRPGIANLLDILSIFDSEGRTATQLAADFISPRELKAAVSEAVIKGMDGIGRRYKKLLEDPEFLDHVAAEGGKKARQSADETMHLVREAIGI</sequence>
<evidence type="ECO:0000256" key="8">
    <source>
        <dbReference type="ARBA" id="ARBA00023146"/>
    </source>
</evidence>
<dbReference type="Proteomes" id="UP000237441">
    <property type="component" value="Unassembled WGS sequence"/>
</dbReference>
<organism evidence="12 13">
    <name type="scientific">Beauveria bassiana</name>
    <name type="common">White muscardine disease fungus</name>
    <name type="synonym">Tritirachium shiotae</name>
    <dbReference type="NCBI Taxonomy" id="176275"/>
    <lineage>
        <taxon>Eukaryota</taxon>
        <taxon>Fungi</taxon>
        <taxon>Dikarya</taxon>
        <taxon>Ascomycota</taxon>
        <taxon>Pezizomycotina</taxon>
        <taxon>Sordariomycetes</taxon>
        <taxon>Hypocreomycetidae</taxon>
        <taxon>Hypocreales</taxon>
        <taxon>Cordycipitaceae</taxon>
        <taxon>Beauveria</taxon>
    </lineage>
</organism>
<evidence type="ECO:0000256" key="10">
    <source>
        <dbReference type="ARBA" id="ARBA00069760"/>
    </source>
</evidence>
<dbReference type="SUPFAM" id="SSF52374">
    <property type="entry name" value="Nucleotidylyl transferase"/>
    <property type="match status" value="1"/>
</dbReference>
<dbReference type="GO" id="GO:0005759">
    <property type="term" value="C:mitochondrial matrix"/>
    <property type="evidence" value="ECO:0007669"/>
    <property type="project" value="UniProtKB-SubCell"/>
</dbReference>
<dbReference type="Pfam" id="PF00579">
    <property type="entry name" value="tRNA-synt_1b"/>
    <property type="match status" value="1"/>
</dbReference>
<dbReference type="EMBL" id="JRHA01000006">
    <property type="protein sequence ID" value="PQK16093.1"/>
    <property type="molecule type" value="Genomic_DNA"/>
</dbReference>
<accession>A0A2S7YJB8</accession>
<dbReference type="InterPro" id="IPR001412">
    <property type="entry name" value="aa-tRNA-synth_I_CS"/>
</dbReference>
<dbReference type="NCBIfam" id="TIGR00233">
    <property type="entry name" value="trpS"/>
    <property type="match status" value="1"/>
</dbReference>
<protein>
    <recommendedName>
        <fullName evidence="10">Tryptophan--tRNA ligase, mitochondrial</fullName>
        <ecNumber evidence="3">6.1.1.2</ecNumber>
    </recommendedName>
    <alternativeName>
        <fullName evidence="9">Tryptophanyl-tRNA synthetase</fullName>
    </alternativeName>
</protein>
<name>A0A2S7YJB8_BEABA</name>
<evidence type="ECO:0000313" key="13">
    <source>
        <dbReference type="Proteomes" id="UP000237441"/>
    </source>
</evidence>
<dbReference type="InterPro" id="IPR002306">
    <property type="entry name" value="Trp-tRNA-ligase"/>
</dbReference>
<keyword evidence="4 11" id="KW-0436">Ligase</keyword>
<evidence type="ECO:0000256" key="3">
    <source>
        <dbReference type="ARBA" id="ARBA00013161"/>
    </source>
</evidence>
<dbReference type="PRINTS" id="PR01039">
    <property type="entry name" value="TRNASYNTHTRP"/>
</dbReference>
<dbReference type="PANTHER" id="PTHR43766">
    <property type="entry name" value="TRYPTOPHAN--TRNA LIGASE, MITOCHONDRIAL"/>
    <property type="match status" value="1"/>
</dbReference>
<keyword evidence="6 11" id="KW-0067">ATP-binding</keyword>
<dbReference type="PROSITE" id="PS00178">
    <property type="entry name" value="AA_TRNA_LIGASE_I"/>
    <property type="match status" value="1"/>
</dbReference>
<dbReference type="OrthoDB" id="15808at2759"/>
<keyword evidence="5 11" id="KW-0547">Nucleotide-binding</keyword>
<gene>
    <name evidence="12" type="ORF">BB8028_0006g04140</name>
</gene>
<dbReference type="Gene3D" id="1.10.240.10">
    <property type="entry name" value="Tyrosyl-Transfer RNA Synthetase"/>
    <property type="match status" value="1"/>
</dbReference>
<reference evidence="12 13" key="1">
    <citation type="submission" date="2016-07" db="EMBL/GenBank/DDBJ databases">
        <title>Comparative genomics of the entomopathogenic fungus Beauveria bassiana.</title>
        <authorList>
            <person name="Valero Jimenez C.A."/>
            <person name="Zwaan B.J."/>
            <person name="Van Kan J.A."/>
            <person name="Takken W."/>
            <person name="Debets A.J."/>
            <person name="Schoustra S.E."/>
            <person name="Koenraadt C.J."/>
        </authorList>
    </citation>
    <scope>NUCLEOTIDE SEQUENCE [LARGE SCALE GENOMIC DNA]</scope>
    <source>
        <strain evidence="12 13">ARSEF 8028</strain>
    </source>
</reference>
<dbReference type="Gene3D" id="3.40.50.620">
    <property type="entry name" value="HUPs"/>
    <property type="match status" value="1"/>
</dbReference>
<evidence type="ECO:0000256" key="4">
    <source>
        <dbReference type="ARBA" id="ARBA00022598"/>
    </source>
</evidence>
<comment type="caution">
    <text evidence="12">The sequence shown here is derived from an EMBL/GenBank/DDBJ whole genome shotgun (WGS) entry which is preliminary data.</text>
</comment>
<keyword evidence="7 11" id="KW-0648">Protein biosynthesis</keyword>